<keyword evidence="3" id="KW-1003">Cell membrane</keyword>
<keyword evidence="4" id="KW-0997">Cell inner membrane</keyword>
<dbReference type="PANTHER" id="PTHR32196:SF71">
    <property type="entry name" value="AUTOINDUCER 2 IMPORT SYSTEM PERMEASE PROTEIN LSRD"/>
    <property type="match status" value="1"/>
</dbReference>
<feature type="compositionally biased region" description="Low complexity" evidence="9">
    <location>
        <begin position="247"/>
        <end position="286"/>
    </location>
</feature>
<sequence length="548" mass="57398">MSTGTATDAPQERTPAPATATYRTIAGVLGTGAPVYALLIVLLVALAATDPGFYEPDRFLAFVKRAAPLVILAAGQYLVIVCGEFDLSVGAIVTAGVVAAAEVYGTYPDAPWALMTAGLLLAGAAAGLLNGLITTVLRVPSFITTLGMMLILEGAVFYWTGGSPQGRLPEDFRRLGRDTAFGWLPWAVLACVVAGVLVVLLMRSDFGRTLVATGDSERAAHLAGCGCAGSASSRSCCPVSPPPSPPCSSGASPGCPRRRAAATSSRRSPPSCSAGSHSAAGAAASSPRWRVPSRCRRCSRSSTSRACPGRWSPPSRASSSSPPWGSAPPTSPGCAAAPTRRARPRPHHPHRPPHRAPTGRDTPMTRSRSPRPRRRPTAPTAAAVLATALLAALTACSSDAPAEAPAASGQNAEQKNDSGDKPSKFFDRAEYDRQLTLSGQTPKGPAARPWEQMLAPKMADTARYRKKGEADDVDLCFSNAGVFNPWRQVGLKNMKAEVELHDEIDDFTVLDAQGKDDKQISDIQELAGNKDCDALIVSPNTTATLTPR</sequence>
<evidence type="ECO:0000256" key="3">
    <source>
        <dbReference type="ARBA" id="ARBA00022475"/>
    </source>
</evidence>
<dbReference type="Pfam" id="PF02653">
    <property type="entry name" value="BPD_transp_2"/>
    <property type="match status" value="1"/>
</dbReference>
<comment type="subcellular location">
    <subcellularLocation>
        <location evidence="1">Cell membrane</location>
        <topology evidence="1">Multi-pass membrane protein</topology>
    </subcellularLocation>
</comment>
<feature type="compositionally biased region" description="Basic residues" evidence="9">
    <location>
        <begin position="340"/>
        <end position="354"/>
    </location>
</feature>
<dbReference type="EMBL" id="CP021748">
    <property type="protein sequence ID" value="ARX81277.1"/>
    <property type="molecule type" value="Genomic_DNA"/>
</dbReference>
<evidence type="ECO:0000256" key="9">
    <source>
        <dbReference type="SAM" id="MobiDB-lite"/>
    </source>
</evidence>
<feature type="transmembrane region" description="Helical" evidence="10">
    <location>
        <begin position="25"/>
        <end position="48"/>
    </location>
</feature>
<feature type="compositionally biased region" description="Low complexity" evidence="9">
    <location>
        <begin position="300"/>
        <end position="324"/>
    </location>
</feature>
<evidence type="ECO:0000256" key="2">
    <source>
        <dbReference type="ARBA" id="ARBA00022448"/>
    </source>
</evidence>
<accession>A0A1Z1W4F3</accession>
<feature type="transmembrane region" description="Helical" evidence="10">
    <location>
        <begin position="112"/>
        <end position="132"/>
    </location>
</feature>
<dbReference type="InterPro" id="IPR028082">
    <property type="entry name" value="Peripla_BP_I"/>
</dbReference>
<feature type="region of interest" description="Disordered" evidence="9">
    <location>
        <begin position="245"/>
        <end position="286"/>
    </location>
</feature>
<reference evidence="11 12" key="1">
    <citation type="submission" date="2017-05" db="EMBL/GenBank/DDBJ databases">
        <title>Streptomyces alboflavus Genome sequencing and assembly.</title>
        <authorList>
            <person name="Wang Y."/>
            <person name="Du B."/>
            <person name="Ding Y."/>
            <person name="Liu H."/>
            <person name="Hou Q."/>
            <person name="Liu K."/>
            <person name="Wang C."/>
            <person name="Yao L."/>
        </authorList>
    </citation>
    <scope>NUCLEOTIDE SEQUENCE [LARGE SCALE GENOMIC DNA]</scope>
    <source>
        <strain evidence="11 12">MDJK44</strain>
    </source>
</reference>
<name>A0A1Z1W4F3_9ACTN</name>
<keyword evidence="6 10" id="KW-1133">Transmembrane helix</keyword>
<keyword evidence="7 10" id="KW-0472">Membrane</keyword>
<keyword evidence="12" id="KW-1185">Reference proteome</keyword>
<dbReference type="eggNOG" id="COG1172">
    <property type="taxonomic scope" value="Bacteria"/>
</dbReference>
<feature type="region of interest" description="Disordered" evidence="9">
    <location>
        <begin position="299"/>
        <end position="380"/>
    </location>
</feature>
<evidence type="ECO:0000256" key="1">
    <source>
        <dbReference type="ARBA" id="ARBA00004651"/>
    </source>
</evidence>
<dbReference type="InterPro" id="IPR001851">
    <property type="entry name" value="ABC_transp_permease"/>
</dbReference>
<evidence type="ECO:0000313" key="12">
    <source>
        <dbReference type="Proteomes" id="UP000195880"/>
    </source>
</evidence>
<dbReference type="SUPFAM" id="SSF53822">
    <property type="entry name" value="Periplasmic binding protein-like I"/>
    <property type="match status" value="1"/>
</dbReference>
<dbReference type="STRING" id="67267.GCA_000716675_02729"/>
<feature type="transmembrane region" description="Helical" evidence="10">
    <location>
        <begin position="139"/>
        <end position="160"/>
    </location>
</feature>
<feature type="region of interest" description="Disordered" evidence="9">
    <location>
        <begin position="401"/>
        <end position="425"/>
    </location>
</feature>
<evidence type="ECO:0000256" key="7">
    <source>
        <dbReference type="ARBA" id="ARBA00023136"/>
    </source>
</evidence>
<dbReference type="AlphaFoldDB" id="A0A1Z1W4F3"/>
<proteinExistence type="predicted"/>
<feature type="transmembrane region" description="Helical" evidence="10">
    <location>
        <begin position="180"/>
        <end position="201"/>
    </location>
</feature>
<evidence type="ECO:0000256" key="10">
    <source>
        <dbReference type="SAM" id="Phobius"/>
    </source>
</evidence>
<protein>
    <recommendedName>
        <fullName evidence="8">Autoinducer 2 import system permease protein LsrD</fullName>
    </recommendedName>
</protein>
<dbReference type="Gene3D" id="3.40.50.2300">
    <property type="match status" value="1"/>
</dbReference>
<organism evidence="11 12">
    <name type="scientific">Streptomyces alboflavus</name>
    <dbReference type="NCBI Taxonomy" id="67267"/>
    <lineage>
        <taxon>Bacteria</taxon>
        <taxon>Bacillati</taxon>
        <taxon>Actinomycetota</taxon>
        <taxon>Actinomycetes</taxon>
        <taxon>Kitasatosporales</taxon>
        <taxon>Streptomycetaceae</taxon>
        <taxon>Streptomyces</taxon>
    </lineage>
</organism>
<gene>
    <name evidence="11" type="ORF">SMD44_00675</name>
</gene>
<evidence type="ECO:0000256" key="6">
    <source>
        <dbReference type="ARBA" id="ARBA00022989"/>
    </source>
</evidence>
<evidence type="ECO:0000313" key="11">
    <source>
        <dbReference type="EMBL" id="ARX81277.1"/>
    </source>
</evidence>
<dbReference type="KEGG" id="salf:SMD44_00675"/>
<dbReference type="Proteomes" id="UP000195880">
    <property type="component" value="Chromosome"/>
</dbReference>
<evidence type="ECO:0000256" key="4">
    <source>
        <dbReference type="ARBA" id="ARBA00022519"/>
    </source>
</evidence>
<dbReference type="GO" id="GO:0022857">
    <property type="term" value="F:transmembrane transporter activity"/>
    <property type="evidence" value="ECO:0007669"/>
    <property type="project" value="InterPro"/>
</dbReference>
<keyword evidence="5 10" id="KW-0812">Transmembrane</keyword>
<dbReference type="PANTHER" id="PTHR32196">
    <property type="entry name" value="ABC TRANSPORTER PERMEASE PROTEIN YPHD-RELATED-RELATED"/>
    <property type="match status" value="1"/>
</dbReference>
<keyword evidence="2" id="KW-0813">Transport</keyword>
<feature type="transmembrane region" description="Helical" evidence="10">
    <location>
        <begin position="69"/>
        <end position="100"/>
    </location>
</feature>
<evidence type="ECO:0000256" key="5">
    <source>
        <dbReference type="ARBA" id="ARBA00022692"/>
    </source>
</evidence>
<feature type="compositionally biased region" description="Basic and acidic residues" evidence="9">
    <location>
        <begin position="414"/>
        <end position="425"/>
    </location>
</feature>
<evidence type="ECO:0000256" key="8">
    <source>
        <dbReference type="ARBA" id="ARBA00039381"/>
    </source>
</evidence>
<dbReference type="GO" id="GO:0005886">
    <property type="term" value="C:plasma membrane"/>
    <property type="evidence" value="ECO:0007669"/>
    <property type="project" value="UniProtKB-SubCell"/>
</dbReference>